<evidence type="ECO:0000256" key="1">
    <source>
        <dbReference type="SAM" id="MobiDB-lite"/>
    </source>
</evidence>
<gene>
    <name evidence="2" type="ORF">COU09_00695</name>
</gene>
<protein>
    <submittedName>
        <fullName evidence="2">Uncharacterized protein</fullName>
    </submittedName>
</protein>
<accession>A0A2H0USV3</accession>
<proteinExistence type="predicted"/>
<dbReference type="EMBL" id="PFBB01000008">
    <property type="protein sequence ID" value="PIR88736.1"/>
    <property type="molecule type" value="Genomic_DNA"/>
</dbReference>
<sequence>MFDYFVFISIIGFIGLKEVEFGGMMPHQMKSTPSIISGWPPSALPAKKREMHLGSLASTMAQDTRTLEEIRRAAQSFNGSVRPARNEGTYPGH</sequence>
<feature type="region of interest" description="Disordered" evidence="1">
    <location>
        <begin position="74"/>
        <end position="93"/>
    </location>
</feature>
<comment type="caution">
    <text evidence="2">The sequence shown here is derived from an EMBL/GenBank/DDBJ whole genome shotgun (WGS) entry which is preliminary data.</text>
</comment>
<organism evidence="2 3">
    <name type="scientific">Candidatus Harrisonbacteria bacterium CG10_big_fil_rev_8_21_14_0_10_44_23</name>
    <dbReference type="NCBI Taxonomy" id="1974585"/>
    <lineage>
        <taxon>Bacteria</taxon>
        <taxon>Candidatus Harrisoniibacteriota</taxon>
    </lineage>
</organism>
<dbReference type="Proteomes" id="UP000229615">
    <property type="component" value="Unassembled WGS sequence"/>
</dbReference>
<evidence type="ECO:0000313" key="3">
    <source>
        <dbReference type="Proteomes" id="UP000229615"/>
    </source>
</evidence>
<evidence type="ECO:0000313" key="2">
    <source>
        <dbReference type="EMBL" id="PIR88736.1"/>
    </source>
</evidence>
<reference evidence="3" key="1">
    <citation type="submission" date="2017-09" db="EMBL/GenBank/DDBJ databases">
        <title>Depth-based differentiation of microbial function through sediment-hosted aquifers and enrichment of novel symbionts in the deep terrestrial subsurface.</title>
        <authorList>
            <person name="Probst A.J."/>
            <person name="Ladd B."/>
            <person name="Jarett J.K."/>
            <person name="Geller-Mcgrath D.E."/>
            <person name="Sieber C.M.K."/>
            <person name="Emerson J.B."/>
            <person name="Anantharaman K."/>
            <person name="Thomas B.C."/>
            <person name="Malmstrom R."/>
            <person name="Stieglmeier M."/>
            <person name="Klingl A."/>
            <person name="Woyke T."/>
            <person name="Ryan C.M."/>
            <person name="Banfield J.F."/>
        </authorList>
    </citation>
    <scope>NUCLEOTIDE SEQUENCE [LARGE SCALE GENOMIC DNA]</scope>
</reference>
<name>A0A2H0USV3_9BACT</name>
<dbReference type="AlphaFoldDB" id="A0A2H0USV3"/>